<dbReference type="SUPFAM" id="SSF53187">
    <property type="entry name" value="Zn-dependent exopeptidases"/>
    <property type="match status" value="1"/>
</dbReference>
<dbReference type="InterPro" id="IPR052030">
    <property type="entry name" value="Peptidase_M20/M20A_hydrolases"/>
</dbReference>
<dbReference type="InterPro" id="IPR036264">
    <property type="entry name" value="Bact_exopeptidase_dim_dom"/>
</dbReference>
<dbReference type="GO" id="GO:0016805">
    <property type="term" value="F:dipeptidase activity"/>
    <property type="evidence" value="ECO:0007669"/>
    <property type="project" value="TreeGrafter"/>
</dbReference>
<dbReference type="EMBL" id="MLYV02000879">
    <property type="protein sequence ID" value="PSR75787.1"/>
    <property type="molecule type" value="Genomic_DNA"/>
</dbReference>
<dbReference type="InterPro" id="IPR002933">
    <property type="entry name" value="Peptidase_M20"/>
</dbReference>
<evidence type="ECO:0008006" key="5">
    <source>
        <dbReference type="Google" id="ProtNLM"/>
    </source>
</evidence>
<dbReference type="STRING" id="98765.A0A2R6NSD3"/>
<accession>A0A2R6NSD3</accession>
<organism evidence="3 4">
    <name type="scientific">Hermanssonia centrifuga</name>
    <dbReference type="NCBI Taxonomy" id="98765"/>
    <lineage>
        <taxon>Eukaryota</taxon>
        <taxon>Fungi</taxon>
        <taxon>Dikarya</taxon>
        <taxon>Basidiomycota</taxon>
        <taxon>Agaricomycotina</taxon>
        <taxon>Agaricomycetes</taxon>
        <taxon>Polyporales</taxon>
        <taxon>Meruliaceae</taxon>
        <taxon>Hermanssonia</taxon>
    </lineage>
</organism>
<dbReference type="PANTHER" id="PTHR30575:SF0">
    <property type="entry name" value="XAA-ARG DIPEPTIDASE"/>
    <property type="match status" value="1"/>
</dbReference>
<dbReference type="OrthoDB" id="6119954at2759"/>
<evidence type="ECO:0000256" key="1">
    <source>
        <dbReference type="ARBA" id="ARBA00006247"/>
    </source>
</evidence>
<gene>
    <name evidence="3" type="ORF">PHLCEN_2v8904</name>
</gene>
<dbReference type="PANTHER" id="PTHR30575">
    <property type="entry name" value="PEPTIDASE M20"/>
    <property type="match status" value="1"/>
</dbReference>
<reference evidence="3 4" key="1">
    <citation type="submission" date="2018-02" db="EMBL/GenBank/DDBJ databases">
        <title>Genome sequence of the basidiomycete white-rot fungus Phlebia centrifuga.</title>
        <authorList>
            <person name="Granchi Z."/>
            <person name="Peng M."/>
            <person name="de Vries R.P."/>
            <person name="Hilden K."/>
            <person name="Makela M.R."/>
            <person name="Grigoriev I."/>
            <person name="Riley R."/>
        </authorList>
    </citation>
    <scope>NUCLEOTIDE SEQUENCE [LARGE SCALE GENOMIC DNA]</scope>
    <source>
        <strain evidence="3 4">FBCC195</strain>
    </source>
</reference>
<evidence type="ECO:0000313" key="4">
    <source>
        <dbReference type="Proteomes" id="UP000186601"/>
    </source>
</evidence>
<evidence type="ECO:0000313" key="3">
    <source>
        <dbReference type="EMBL" id="PSR75787.1"/>
    </source>
</evidence>
<dbReference type="AlphaFoldDB" id="A0A2R6NSD3"/>
<sequence>MSAPSSEIWRPGDQVSPHDASNTNIHSPEVFATIERGIDSLDKELRELTHPELKFEEHHAHNVLTAFMEKQGFEVTQHYLMPTAWVAKFTHGTGGRVIGVNSEMDALPGVGHACGHNLIAIAGVAVACGIKYTLEERDISGTVVLLGTPGEEGGGGKVILLEKGAYEGMDACLIAHAALAPWEGQNALDAAVSAYNSIAMLRQQMKPSHRIHGIFEGKDWAANIIPDYAKML</sequence>
<evidence type="ECO:0000256" key="2">
    <source>
        <dbReference type="SAM" id="MobiDB-lite"/>
    </source>
</evidence>
<protein>
    <recommendedName>
        <fullName evidence="5">Amidohydrolase</fullName>
    </recommendedName>
</protein>
<dbReference type="Proteomes" id="UP000186601">
    <property type="component" value="Unassembled WGS sequence"/>
</dbReference>
<dbReference type="SUPFAM" id="SSF55031">
    <property type="entry name" value="Bacterial exopeptidase dimerisation domain"/>
    <property type="match status" value="1"/>
</dbReference>
<keyword evidence="4" id="KW-1185">Reference proteome</keyword>
<comment type="similarity">
    <text evidence="1">Belongs to the peptidase M20A family.</text>
</comment>
<proteinExistence type="inferred from homology"/>
<name>A0A2R6NSD3_9APHY</name>
<dbReference type="Pfam" id="PF01546">
    <property type="entry name" value="Peptidase_M20"/>
    <property type="match status" value="1"/>
</dbReference>
<comment type="caution">
    <text evidence="3">The sequence shown here is derived from an EMBL/GenBank/DDBJ whole genome shotgun (WGS) entry which is preliminary data.</text>
</comment>
<feature type="region of interest" description="Disordered" evidence="2">
    <location>
        <begin position="1"/>
        <end position="26"/>
    </location>
</feature>
<dbReference type="Gene3D" id="3.40.630.10">
    <property type="entry name" value="Zn peptidases"/>
    <property type="match status" value="1"/>
</dbReference>